<evidence type="ECO:0000313" key="1">
    <source>
        <dbReference type="EnsemblPlants" id="KQL15144"/>
    </source>
</evidence>
<dbReference type="EMBL" id="AGNK02001658">
    <property type="status" value="NOT_ANNOTATED_CDS"/>
    <property type="molecule type" value="Genomic_DNA"/>
</dbReference>
<dbReference type="Proteomes" id="UP000004995">
    <property type="component" value="Unassembled WGS sequence"/>
</dbReference>
<dbReference type="HOGENOM" id="CLU_3017852_0_0_1"/>
<reference evidence="1" key="2">
    <citation type="submission" date="2018-08" db="UniProtKB">
        <authorList>
            <consortium name="EnsemblPlants"/>
        </authorList>
    </citation>
    <scope>IDENTIFICATION</scope>
    <source>
        <strain evidence="1">Yugu1</strain>
    </source>
</reference>
<accession>K3ZBQ8</accession>
<name>K3ZBQ8_SETIT</name>
<evidence type="ECO:0000313" key="2">
    <source>
        <dbReference type="Proteomes" id="UP000004995"/>
    </source>
</evidence>
<protein>
    <submittedName>
        <fullName evidence="1">Uncharacterized protein</fullName>
    </submittedName>
</protein>
<sequence>MWAMISAYKGTIRFFCGLTTTCGSSITARSSLSYGPSYSAEPRAPTAIIHKLIRAL</sequence>
<proteinExistence type="predicted"/>
<dbReference type="EnsemblPlants" id="KQL15144">
    <property type="protein sequence ID" value="KQL15144"/>
    <property type="gene ID" value="SETIT_023979mg"/>
</dbReference>
<reference evidence="2" key="1">
    <citation type="journal article" date="2012" name="Nat. Biotechnol.">
        <title>Reference genome sequence of the model plant Setaria.</title>
        <authorList>
            <person name="Bennetzen J.L."/>
            <person name="Schmutz J."/>
            <person name="Wang H."/>
            <person name="Percifield R."/>
            <person name="Hawkins J."/>
            <person name="Pontaroli A.C."/>
            <person name="Estep M."/>
            <person name="Feng L."/>
            <person name="Vaughn J.N."/>
            <person name="Grimwood J."/>
            <person name="Jenkins J."/>
            <person name="Barry K."/>
            <person name="Lindquist E."/>
            <person name="Hellsten U."/>
            <person name="Deshpande S."/>
            <person name="Wang X."/>
            <person name="Wu X."/>
            <person name="Mitros T."/>
            <person name="Triplett J."/>
            <person name="Yang X."/>
            <person name="Ye C.Y."/>
            <person name="Mauro-Herrera M."/>
            <person name="Wang L."/>
            <person name="Li P."/>
            <person name="Sharma M."/>
            <person name="Sharma R."/>
            <person name="Ronald P.C."/>
            <person name="Panaud O."/>
            <person name="Kellogg E.A."/>
            <person name="Brutnell T.P."/>
            <person name="Doust A.N."/>
            <person name="Tuskan G.A."/>
            <person name="Rokhsar D."/>
            <person name="Devos K.M."/>
        </authorList>
    </citation>
    <scope>NUCLEOTIDE SEQUENCE [LARGE SCALE GENOMIC DNA]</scope>
    <source>
        <strain evidence="2">cv. Yugu1</strain>
    </source>
</reference>
<dbReference type="AlphaFoldDB" id="K3ZBQ8"/>
<dbReference type="Gramene" id="KQL15144">
    <property type="protein sequence ID" value="KQL15144"/>
    <property type="gene ID" value="SETIT_023979mg"/>
</dbReference>
<dbReference type="InParanoid" id="K3ZBQ8"/>
<organism evidence="1 2">
    <name type="scientific">Setaria italica</name>
    <name type="common">Foxtail millet</name>
    <name type="synonym">Panicum italicum</name>
    <dbReference type="NCBI Taxonomy" id="4555"/>
    <lineage>
        <taxon>Eukaryota</taxon>
        <taxon>Viridiplantae</taxon>
        <taxon>Streptophyta</taxon>
        <taxon>Embryophyta</taxon>
        <taxon>Tracheophyta</taxon>
        <taxon>Spermatophyta</taxon>
        <taxon>Magnoliopsida</taxon>
        <taxon>Liliopsida</taxon>
        <taxon>Poales</taxon>
        <taxon>Poaceae</taxon>
        <taxon>PACMAD clade</taxon>
        <taxon>Panicoideae</taxon>
        <taxon>Panicodae</taxon>
        <taxon>Paniceae</taxon>
        <taxon>Cenchrinae</taxon>
        <taxon>Setaria</taxon>
    </lineage>
</organism>
<keyword evidence="2" id="KW-1185">Reference proteome</keyword>